<dbReference type="PANTHER" id="PTHR23084">
    <property type="entry name" value="PHOSPHATIDYLINOSITOL-4-PHOSPHATE 5-KINASE RELATED"/>
    <property type="match status" value="1"/>
</dbReference>
<evidence type="ECO:0000256" key="2">
    <source>
        <dbReference type="SAM" id="SignalP"/>
    </source>
</evidence>
<reference evidence="3 4" key="1">
    <citation type="submission" date="2016-01" db="EMBL/GenBank/DDBJ databases">
        <title>Annotation of Pseudomonas oryzihabitans USDA-ARS-USMARC-56511.</title>
        <authorList>
            <person name="Harhay G.P."/>
            <person name="Harhay D.M."/>
            <person name="Smith T.P.L."/>
            <person name="Bono J.L."/>
            <person name="Heaton M.P."/>
            <person name="Clawson M.L."/>
            <person name="Chitko-Mckown C.G."/>
            <person name="Capik S.F."/>
            <person name="DeDonder K.D."/>
            <person name="Apley M.D."/>
            <person name="Lubbers B.V."/>
            <person name="White B.J."/>
            <person name="Larson R.L."/>
        </authorList>
    </citation>
    <scope>NUCLEOTIDE SEQUENCE [LARGE SCALE GENOMIC DNA]</scope>
    <source>
        <strain evidence="3 4">USDA-ARS-USMARC-56511</strain>
    </source>
</reference>
<feature type="chain" id="PRO_5006853561" evidence="2">
    <location>
        <begin position="23"/>
        <end position="512"/>
    </location>
</feature>
<proteinExistence type="predicted"/>
<dbReference type="GO" id="GO:0008233">
    <property type="term" value="F:peptidase activity"/>
    <property type="evidence" value="ECO:0007669"/>
    <property type="project" value="InterPro"/>
</dbReference>
<dbReference type="GO" id="GO:0006508">
    <property type="term" value="P:proteolysis"/>
    <property type="evidence" value="ECO:0007669"/>
    <property type="project" value="InterPro"/>
</dbReference>
<organism evidence="3 4">
    <name type="scientific">Pseudomonas oryzihabitans</name>
    <dbReference type="NCBI Taxonomy" id="47885"/>
    <lineage>
        <taxon>Bacteria</taxon>
        <taxon>Pseudomonadati</taxon>
        <taxon>Pseudomonadota</taxon>
        <taxon>Gammaproteobacteria</taxon>
        <taxon>Pseudomonadales</taxon>
        <taxon>Pseudomonadaceae</taxon>
        <taxon>Pseudomonas</taxon>
    </lineage>
</organism>
<dbReference type="Gene3D" id="2.20.110.10">
    <property type="entry name" value="Histone H3 K4-specific methyltransferase SET7/9 N-terminal domain"/>
    <property type="match status" value="4"/>
</dbReference>
<evidence type="ECO:0000313" key="4">
    <source>
        <dbReference type="Proteomes" id="UP000064137"/>
    </source>
</evidence>
<protein>
    <submittedName>
        <fullName evidence="3">Peptidase C13</fullName>
    </submittedName>
</protein>
<dbReference type="Pfam" id="PF02493">
    <property type="entry name" value="MORN"/>
    <property type="match status" value="8"/>
</dbReference>
<dbReference type="EMBL" id="CP013987">
    <property type="protein sequence ID" value="ALZ86323.1"/>
    <property type="molecule type" value="Genomic_DNA"/>
</dbReference>
<dbReference type="Proteomes" id="UP000064137">
    <property type="component" value="Chromosome"/>
</dbReference>
<dbReference type="RefSeq" id="WP_059316415.1">
    <property type="nucleotide sequence ID" value="NZ_CP013987.1"/>
</dbReference>
<dbReference type="KEGG" id="por:APT59_19715"/>
<dbReference type="PANTHER" id="PTHR23084:SF263">
    <property type="entry name" value="MORN REPEAT-CONTAINING PROTEIN 1"/>
    <property type="match status" value="1"/>
</dbReference>
<dbReference type="InterPro" id="IPR001096">
    <property type="entry name" value="Peptidase_C13"/>
</dbReference>
<accession>A0A0U4WU03</accession>
<gene>
    <name evidence="3" type="ORF">APT59_19715</name>
</gene>
<sequence>MSTLLNRLALAALLLATCVAQAAPNASSVRLPDGGVYTGEIVSGLLNGSGRIEWPNGNWLKGRFKDGLAEGPGEQQFADGTYYQGTFRRGLYHGQGNLISSSGWEYHGSFVNGRMQGQGSKLDSDGTQTIGTFNDGHLNGVGQWQEPGGDRYDGEFVDDQFEGAGVYRSAGGDLWRGRFSAGELTGNGEFVGSDGSQYRGAFRNWKFDGQGVLTNSDSSVYRGNFADGVYAGMGVLTRADGQLERGLWEGGKRIRDDQGQYIADPLERGLLDQGKVLDQELQQIPASTPATELYGLVLAGDGGQGVFQREANYVANFLTTTWGARDVVHLINAKDIRSDHPLATRENLYQSLQALAQRTGPEDLILIYLTSHGSADHQLVLDQPGLDLSSLPAAELGRLLAPLRGRDKLVIVSSCYSGGFIPQLQDDHTLVMTASKADRTSFGCTDEADFTYFGRALFAEAFQHTDDPEQAFQRARDTVAVREKTEGFDPSEPQLWAPPAVLQKWRAWRASR</sequence>
<keyword evidence="2" id="KW-0732">Signal</keyword>
<dbReference type="AlphaFoldDB" id="A0A0U4WU03"/>
<dbReference type="Pfam" id="PF01650">
    <property type="entry name" value="Peptidase_C13"/>
    <property type="match status" value="1"/>
</dbReference>
<keyword evidence="1" id="KW-0677">Repeat</keyword>
<dbReference type="SUPFAM" id="SSF82185">
    <property type="entry name" value="Histone H3 K4-specific methyltransferase SET7/9 N-terminal domain"/>
    <property type="match status" value="2"/>
</dbReference>
<evidence type="ECO:0000313" key="3">
    <source>
        <dbReference type="EMBL" id="ALZ86323.1"/>
    </source>
</evidence>
<dbReference type="SUPFAM" id="SSF52129">
    <property type="entry name" value="Caspase-like"/>
    <property type="match status" value="1"/>
</dbReference>
<evidence type="ECO:0000256" key="1">
    <source>
        <dbReference type="ARBA" id="ARBA00022737"/>
    </source>
</evidence>
<name>A0A0U4WU03_9PSED</name>
<feature type="signal peptide" evidence="2">
    <location>
        <begin position="1"/>
        <end position="22"/>
    </location>
</feature>
<dbReference type="Gene3D" id="3.40.50.1460">
    <property type="match status" value="1"/>
</dbReference>
<dbReference type="OrthoDB" id="345222at2"/>
<dbReference type="InterPro" id="IPR029030">
    <property type="entry name" value="Caspase-like_dom_sf"/>
</dbReference>
<dbReference type="InterPro" id="IPR003409">
    <property type="entry name" value="MORN"/>
</dbReference>
<dbReference type="SMART" id="SM00698">
    <property type="entry name" value="MORN"/>
    <property type="match status" value="6"/>
</dbReference>